<evidence type="ECO:0000313" key="2">
    <source>
        <dbReference type="Proteomes" id="UP000549394"/>
    </source>
</evidence>
<protein>
    <submittedName>
        <fullName evidence="1">Uncharacterized protein</fullName>
    </submittedName>
</protein>
<name>A0A7I8WEU1_9ANNE</name>
<gene>
    <name evidence="1" type="ORF">DGYR_LOCUS13947</name>
</gene>
<proteinExistence type="predicted"/>
<sequence>MLVSRLLHQKAPLLRICSKRSHSRANVMAKIWYVKDILSWTREKVGTCCSSDLSELENWLEKMEESIKDGGYVPREEDRDDGWLQTAKLVKKPFKSEFWMKETEFKSKEIHASEQRSLVEEFPPLADYEDANLINSELPNSEVRRKRNDFKLDLSDRDSESIKSLLRERRIQSSSRNENLIYLKEPASEMIWKEKVSKDKSEEIVNRL</sequence>
<keyword evidence="2" id="KW-1185">Reference proteome</keyword>
<dbReference type="EMBL" id="CAJFCJ010000075">
    <property type="protein sequence ID" value="CAD5126714.1"/>
    <property type="molecule type" value="Genomic_DNA"/>
</dbReference>
<evidence type="ECO:0000313" key="1">
    <source>
        <dbReference type="EMBL" id="CAD5126714.1"/>
    </source>
</evidence>
<dbReference type="AlphaFoldDB" id="A0A7I8WEU1"/>
<reference evidence="1 2" key="1">
    <citation type="submission" date="2020-08" db="EMBL/GenBank/DDBJ databases">
        <authorList>
            <person name="Hejnol A."/>
        </authorList>
    </citation>
    <scope>NUCLEOTIDE SEQUENCE [LARGE SCALE GENOMIC DNA]</scope>
</reference>
<accession>A0A7I8WEU1</accession>
<organism evidence="1 2">
    <name type="scientific">Dimorphilus gyrociliatus</name>
    <dbReference type="NCBI Taxonomy" id="2664684"/>
    <lineage>
        <taxon>Eukaryota</taxon>
        <taxon>Metazoa</taxon>
        <taxon>Spiralia</taxon>
        <taxon>Lophotrochozoa</taxon>
        <taxon>Annelida</taxon>
        <taxon>Polychaeta</taxon>
        <taxon>Polychaeta incertae sedis</taxon>
        <taxon>Dinophilidae</taxon>
        <taxon>Dimorphilus</taxon>
    </lineage>
</organism>
<comment type="caution">
    <text evidence="1">The sequence shown here is derived from an EMBL/GenBank/DDBJ whole genome shotgun (WGS) entry which is preliminary data.</text>
</comment>
<dbReference type="Proteomes" id="UP000549394">
    <property type="component" value="Unassembled WGS sequence"/>
</dbReference>